<keyword evidence="8" id="KW-1185">Reference proteome</keyword>
<dbReference type="InterPro" id="IPR050775">
    <property type="entry name" value="FAD-binding_Monooxygenases"/>
</dbReference>
<dbReference type="Proteomes" id="UP000006753">
    <property type="component" value="Unassembled WGS sequence"/>
</dbReference>
<dbReference type="GeneID" id="18759690"/>
<comment type="similarity">
    <text evidence="2">Belongs to the FAD-binding monooxygenase family.</text>
</comment>
<gene>
    <name evidence="7" type="ORF">MBM_03755</name>
</gene>
<keyword evidence="7" id="KW-0503">Monooxygenase</keyword>
<dbReference type="OrthoDB" id="66881at2759"/>
<evidence type="ECO:0000313" key="7">
    <source>
        <dbReference type="EMBL" id="EKD17983.1"/>
    </source>
</evidence>
<dbReference type="RefSeq" id="XP_007291644.1">
    <property type="nucleotide sequence ID" value="XM_007291582.1"/>
</dbReference>
<evidence type="ECO:0000313" key="8">
    <source>
        <dbReference type="Proteomes" id="UP000006753"/>
    </source>
</evidence>
<accession>K1XB81</accession>
<evidence type="ECO:0000256" key="1">
    <source>
        <dbReference type="ARBA" id="ARBA00001974"/>
    </source>
</evidence>
<evidence type="ECO:0000256" key="4">
    <source>
        <dbReference type="ARBA" id="ARBA00022827"/>
    </source>
</evidence>
<dbReference type="InterPro" id="IPR036188">
    <property type="entry name" value="FAD/NAD-bd_sf"/>
</dbReference>
<dbReference type="AlphaFoldDB" id="K1XB81"/>
<evidence type="ECO:0000256" key="5">
    <source>
        <dbReference type="ARBA" id="ARBA00022857"/>
    </source>
</evidence>
<dbReference type="Gene3D" id="3.50.50.60">
    <property type="entry name" value="FAD/NAD(P)-binding domain"/>
    <property type="match status" value="2"/>
</dbReference>
<evidence type="ECO:0000256" key="6">
    <source>
        <dbReference type="ARBA" id="ARBA00023002"/>
    </source>
</evidence>
<protein>
    <submittedName>
        <fullName evidence="7">Monooxygenase</fullName>
    </submittedName>
</protein>
<dbReference type="KEGG" id="mbe:MBM_03755"/>
<dbReference type="OMA" id="PWYPTWC"/>
<dbReference type="PANTHER" id="PTHR43098">
    <property type="entry name" value="L-ORNITHINE N(5)-MONOOXYGENASE-RELATED"/>
    <property type="match status" value="1"/>
</dbReference>
<keyword evidence="3" id="KW-0285">Flavoprotein</keyword>
<sequence>MTINLQERYEAERERRLNEKGLGQYLDKSKTAEYILAEDPWVAEGTPVQKPVADGGHIKIAIFGAGFAGLCVAARALLGGSASSPSDLLVVDRAGGFGGTWWHNRYPGLMCDIESYVYLPLLEETGYMPKRKYAGGEEIREYTDMLARKFGLHDRAMFQSTGKALTWDAEAKNWKCEVIAKPKGQPESLVGFTADYVIICSGALTNVKMPDLPGLTEFKGRMLHTGCWNYDITGGSPANPVLSNLKSKKVAIVGTGATAIQAVPATAKYAGKLYVFQRTPSAVDFRGNRDTDPEEWKMKIANKKGWQKERSNNFQAFTEGLSDLPDEDLVCDGMSQMPTLSGAWGSSQLVKPEDLASYLAMMKGLDAFRSDRVRQRALDVVKDQETAKSLQAWYPGWCKRPTYHDEYLEAFNQSNVHLVDTAPQGVEALTAKGIVHNGKEYPIDVIIWSTGYGSPFTESVAGKAGIAVTGKNGLDMEDAFKQDKLMSLHGLMAHNFPNLFYPGALQAGVGVNQVQRLEEQSVHIAYTIKEAEQRTKSQKTVIEPTDEACENWGDQCASHAHMLATMANCTPSYFNSEGARDRMSPAQQAAAARTAIWGQGYLSYARILTGWRASGRLEGISVSAA</sequence>
<evidence type="ECO:0000256" key="2">
    <source>
        <dbReference type="ARBA" id="ARBA00010139"/>
    </source>
</evidence>
<proteinExistence type="inferred from homology"/>
<dbReference type="GO" id="GO:0004499">
    <property type="term" value="F:N,N-dimethylaniline monooxygenase activity"/>
    <property type="evidence" value="ECO:0007669"/>
    <property type="project" value="InterPro"/>
</dbReference>
<name>K1XB81_MARBU</name>
<dbReference type="SUPFAM" id="SSF51905">
    <property type="entry name" value="FAD/NAD(P)-binding domain"/>
    <property type="match status" value="1"/>
</dbReference>
<dbReference type="GO" id="GO:0050660">
    <property type="term" value="F:flavin adenine dinucleotide binding"/>
    <property type="evidence" value="ECO:0007669"/>
    <property type="project" value="InterPro"/>
</dbReference>
<dbReference type="InterPro" id="IPR020946">
    <property type="entry name" value="Flavin_mOase-like"/>
</dbReference>
<dbReference type="InParanoid" id="K1XB81"/>
<dbReference type="Pfam" id="PF00743">
    <property type="entry name" value="FMO-like"/>
    <property type="match status" value="1"/>
</dbReference>
<dbReference type="HOGENOM" id="CLU_006937_8_2_1"/>
<keyword evidence="6" id="KW-0560">Oxidoreductase</keyword>
<comment type="cofactor">
    <cofactor evidence="1">
        <name>FAD</name>
        <dbReference type="ChEBI" id="CHEBI:57692"/>
    </cofactor>
</comment>
<keyword evidence="4" id="KW-0274">FAD</keyword>
<organism evidence="7 8">
    <name type="scientific">Marssonina brunnea f. sp. multigermtubi (strain MB_m1)</name>
    <name type="common">Marssonina leaf spot fungus</name>
    <dbReference type="NCBI Taxonomy" id="1072389"/>
    <lineage>
        <taxon>Eukaryota</taxon>
        <taxon>Fungi</taxon>
        <taxon>Dikarya</taxon>
        <taxon>Ascomycota</taxon>
        <taxon>Pezizomycotina</taxon>
        <taxon>Leotiomycetes</taxon>
        <taxon>Helotiales</taxon>
        <taxon>Drepanopezizaceae</taxon>
        <taxon>Drepanopeziza</taxon>
    </lineage>
</organism>
<evidence type="ECO:0000256" key="3">
    <source>
        <dbReference type="ARBA" id="ARBA00022630"/>
    </source>
</evidence>
<dbReference type="PANTHER" id="PTHR43098:SF2">
    <property type="entry name" value="FAD-BINDING MONOOXYGENASE AUSB-RELATED"/>
    <property type="match status" value="1"/>
</dbReference>
<reference evidence="7 8" key="1">
    <citation type="journal article" date="2012" name="BMC Genomics">
        <title>Sequencing the genome of Marssonina brunnea reveals fungus-poplar co-evolution.</title>
        <authorList>
            <person name="Zhu S."/>
            <person name="Cao Y.-Z."/>
            <person name="Jiang C."/>
            <person name="Tan B.-Y."/>
            <person name="Wang Z."/>
            <person name="Feng S."/>
            <person name="Zhang L."/>
            <person name="Su X.-H."/>
            <person name="Brejova B."/>
            <person name="Vinar T."/>
            <person name="Xu M."/>
            <person name="Wang M.-X."/>
            <person name="Zhang S.-G."/>
            <person name="Huang M.-R."/>
            <person name="Wu R."/>
            <person name="Zhou Y."/>
        </authorList>
    </citation>
    <scope>NUCLEOTIDE SEQUENCE [LARGE SCALE GENOMIC DNA]</scope>
    <source>
        <strain evidence="7 8">MB_m1</strain>
    </source>
</reference>
<keyword evidence="5" id="KW-0521">NADP</keyword>
<dbReference type="GO" id="GO:0050661">
    <property type="term" value="F:NADP binding"/>
    <property type="evidence" value="ECO:0007669"/>
    <property type="project" value="InterPro"/>
</dbReference>
<dbReference type="eggNOG" id="KOG1399">
    <property type="taxonomic scope" value="Eukaryota"/>
</dbReference>
<dbReference type="EMBL" id="JH921434">
    <property type="protein sequence ID" value="EKD17983.1"/>
    <property type="molecule type" value="Genomic_DNA"/>
</dbReference>